<dbReference type="PANTHER" id="PTHR30492:SF0">
    <property type="entry name" value="METHYLGLYOXAL SYNTHASE"/>
    <property type="match status" value="1"/>
</dbReference>
<dbReference type="InterPro" id="IPR004363">
    <property type="entry name" value="Methylgl_synth"/>
</dbReference>
<comment type="similarity">
    <text evidence="1">Belongs to the methylglyoxal synthase family.</text>
</comment>
<accession>H3NNQ4</accession>
<dbReference type="STRING" id="883114.HMPREF9709_00965"/>
<evidence type="ECO:0000313" key="4">
    <source>
        <dbReference type="EMBL" id="EHR34029.1"/>
    </source>
</evidence>
<evidence type="ECO:0000313" key="5">
    <source>
        <dbReference type="Proteomes" id="UP000004191"/>
    </source>
</evidence>
<feature type="domain" description="MGS-like" evidence="3">
    <location>
        <begin position="9"/>
        <end position="160"/>
    </location>
</feature>
<feature type="binding site" evidence="1">
    <location>
        <position position="101"/>
    </location>
    <ligand>
        <name>substrate</name>
    </ligand>
</feature>
<feature type="binding site" evidence="1">
    <location>
        <position position="26"/>
    </location>
    <ligand>
        <name>substrate</name>
    </ligand>
</feature>
<dbReference type="SMART" id="SM00851">
    <property type="entry name" value="MGS"/>
    <property type="match status" value="1"/>
</dbReference>
<dbReference type="EMBL" id="AGEI01000021">
    <property type="protein sequence ID" value="EHR34029.1"/>
    <property type="molecule type" value="Genomic_DNA"/>
</dbReference>
<dbReference type="GO" id="GO:0019242">
    <property type="term" value="P:methylglyoxal biosynthetic process"/>
    <property type="evidence" value="ECO:0007669"/>
    <property type="project" value="UniProtKB-UniRule"/>
</dbReference>
<comment type="function">
    <text evidence="1">Catalyzes the formation of methylglyoxal from dihydroxyacetone phosphate.</text>
</comment>
<feature type="binding site" evidence="1">
    <location>
        <begin position="68"/>
        <end position="69"/>
    </location>
    <ligand>
        <name>substrate</name>
    </ligand>
</feature>
<dbReference type="HOGENOM" id="CLU_120420_0_1_9"/>
<dbReference type="InterPro" id="IPR018148">
    <property type="entry name" value="Methylglyoxal_synth_AS"/>
</dbReference>
<protein>
    <recommendedName>
        <fullName evidence="1">Methylglyoxal synthase</fullName>
        <shortName evidence="1">MGS</shortName>
        <ecNumber evidence="1">4.2.3.3</ecNumber>
    </recommendedName>
</protein>
<feature type="binding site" evidence="1">
    <location>
        <position position="22"/>
    </location>
    <ligand>
        <name>substrate</name>
    </ligand>
</feature>
<dbReference type="GO" id="GO:0008929">
    <property type="term" value="F:methylglyoxal synthase activity"/>
    <property type="evidence" value="ECO:0007669"/>
    <property type="project" value="UniProtKB-UniRule"/>
</dbReference>
<dbReference type="Pfam" id="PF02142">
    <property type="entry name" value="MGS"/>
    <property type="match status" value="1"/>
</dbReference>
<dbReference type="EC" id="4.2.3.3" evidence="1"/>
<evidence type="ECO:0000256" key="2">
    <source>
        <dbReference type="PIRSR" id="PIRSR006614-1"/>
    </source>
</evidence>
<keyword evidence="5" id="KW-1185">Reference proteome</keyword>
<dbReference type="PROSITE" id="PS51855">
    <property type="entry name" value="MGS"/>
    <property type="match status" value="1"/>
</dbReference>
<gene>
    <name evidence="1" type="primary">mgsA</name>
    <name evidence="4" type="ORF">HMPREF9709_00965</name>
</gene>
<dbReference type="InterPro" id="IPR011607">
    <property type="entry name" value="MGS-like_dom"/>
</dbReference>
<dbReference type="SUPFAM" id="SSF52335">
    <property type="entry name" value="Methylglyoxal synthase-like"/>
    <property type="match status" value="1"/>
</dbReference>
<dbReference type="GeneID" id="96998956"/>
<reference evidence="4 5" key="1">
    <citation type="submission" date="2012-01" db="EMBL/GenBank/DDBJ databases">
        <title>The Genome Sequence of Helcococcus kunzii ATCC 51366.</title>
        <authorList>
            <consortium name="The Broad Institute Genome Sequencing Platform"/>
            <person name="Earl A."/>
            <person name="Ward D."/>
            <person name="Feldgarden M."/>
            <person name="Gevers D."/>
            <person name="Huys G."/>
            <person name="Young S.K."/>
            <person name="Zeng Q."/>
            <person name="Gargeya S."/>
            <person name="Fitzgerald M."/>
            <person name="Haas B."/>
            <person name="Abouelleil A."/>
            <person name="Alvarado L."/>
            <person name="Arachchi H.M."/>
            <person name="Berlin A."/>
            <person name="Chapman S.B."/>
            <person name="Gearin G."/>
            <person name="Goldberg J."/>
            <person name="Griggs A."/>
            <person name="Gujja S."/>
            <person name="Hansen M."/>
            <person name="Heiman D."/>
            <person name="Howarth C."/>
            <person name="Larimer J."/>
            <person name="Lui A."/>
            <person name="MacDonald P.J.P."/>
            <person name="McCowen C."/>
            <person name="Montmayeur A."/>
            <person name="Murphy C."/>
            <person name="Neiman D."/>
            <person name="Pearson M."/>
            <person name="Priest M."/>
            <person name="Roberts A."/>
            <person name="Saif S."/>
            <person name="Shea T."/>
            <person name="Sisk P."/>
            <person name="Stolte C."/>
            <person name="Sykes S."/>
            <person name="Wortman J."/>
            <person name="Nusbaum C."/>
            <person name="Birren B."/>
        </authorList>
    </citation>
    <scope>NUCLEOTIDE SEQUENCE [LARGE SCALE GENOMIC DNA]</scope>
    <source>
        <strain evidence="4 5">ATCC 51366</strain>
    </source>
</reference>
<feature type="binding site" evidence="1">
    <location>
        <begin position="48"/>
        <end position="51"/>
    </location>
    <ligand>
        <name>substrate</name>
    </ligand>
</feature>
<comment type="caution">
    <text evidence="4">The sequence shown here is derived from an EMBL/GenBank/DDBJ whole genome shotgun (WGS) entry which is preliminary data.</text>
</comment>
<dbReference type="PIRSF" id="PIRSF006614">
    <property type="entry name" value="Methylglyox_syn"/>
    <property type="match status" value="1"/>
</dbReference>
<dbReference type="Proteomes" id="UP000004191">
    <property type="component" value="Unassembled WGS sequence"/>
</dbReference>
<organism evidence="4 5">
    <name type="scientific">Helcococcus kunzii ATCC 51366</name>
    <dbReference type="NCBI Taxonomy" id="883114"/>
    <lineage>
        <taxon>Bacteria</taxon>
        <taxon>Bacillati</taxon>
        <taxon>Bacillota</taxon>
        <taxon>Tissierellia</taxon>
        <taxon>Tissierellales</taxon>
        <taxon>Peptoniphilaceae</taxon>
        <taxon>Helcococcus</taxon>
    </lineage>
</organism>
<dbReference type="PATRIC" id="fig|883114.3.peg.955"/>
<dbReference type="HAMAP" id="MF_00549">
    <property type="entry name" value="Methylglyoxal_synth"/>
    <property type="match status" value="1"/>
</dbReference>
<comment type="catalytic activity">
    <reaction evidence="1">
        <text>dihydroxyacetone phosphate = methylglyoxal + phosphate</text>
        <dbReference type="Rhea" id="RHEA:17937"/>
        <dbReference type="ChEBI" id="CHEBI:17158"/>
        <dbReference type="ChEBI" id="CHEBI:43474"/>
        <dbReference type="ChEBI" id="CHEBI:57642"/>
        <dbReference type="EC" id="4.2.3.3"/>
    </reaction>
</comment>
<dbReference type="Gene3D" id="3.40.50.1380">
    <property type="entry name" value="Methylglyoxal synthase-like domain"/>
    <property type="match status" value="1"/>
</dbReference>
<dbReference type="PROSITE" id="PS01335">
    <property type="entry name" value="METHYLGLYOXAL_SYNTH"/>
    <property type="match status" value="1"/>
</dbReference>
<feature type="active site" description="Proton donor/acceptor" evidence="1 2">
    <location>
        <position position="74"/>
    </location>
</feature>
<proteinExistence type="inferred from homology"/>
<dbReference type="InterPro" id="IPR036914">
    <property type="entry name" value="MGS-like_dom_sf"/>
</dbReference>
<dbReference type="NCBIfam" id="TIGR00160">
    <property type="entry name" value="MGSA"/>
    <property type="match status" value="1"/>
</dbReference>
<dbReference type="RefSeq" id="WP_005398426.1">
    <property type="nucleotide sequence ID" value="NZ_JH601088.1"/>
</dbReference>
<dbReference type="PANTHER" id="PTHR30492">
    <property type="entry name" value="METHYLGLYOXAL SYNTHASE"/>
    <property type="match status" value="1"/>
</dbReference>
<name>H3NNQ4_9FIRM</name>
<keyword evidence="1" id="KW-0456">Lyase</keyword>
<evidence type="ECO:0000256" key="1">
    <source>
        <dbReference type="HAMAP-Rule" id="MF_00549"/>
    </source>
</evidence>
<sequence length="160" mass="18170">MDKSIYMERKVPKRKRIALVAHDDTKNKLFSWMENNLDILRQHELCGTGTTSTIIREKFGLDIKSFYSGPLGGDQQIGNAITLGEIDVLIFFWDPMSAQPHDPDVKALLRIAVLYNIAVAMSPVDADFLVNSPKMNKEFVKNVPNSKMNVEDRLDDLNIF</sequence>
<dbReference type="OrthoDB" id="9787147at2"/>
<dbReference type="NCBIfam" id="NF003559">
    <property type="entry name" value="PRK05234.1"/>
    <property type="match status" value="1"/>
</dbReference>
<dbReference type="CDD" id="cd01422">
    <property type="entry name" value="MGS"/>
    <property type="match status" value="1"/>
</dbReference>
<dbReference type="eggNOG" id="COG1803">
    <property type="taxonomic scope" value="Bacteria"/>
</dbReference>
<dbReference type="GO" id="GO:0005829">
    <property type="term" value="C:cytosol"/>
    <property type="evidence" value="ECO:0007669"/>
    <property type="project" value="TreeGrafter"/>
</dbReference>
<dbReference type="AlphaFoldDB" id="H3NNQ4"/>
<evidence type="ECO:0000259" key="3">
    <source>
        <dbReference type="PROSITE" id="PS51855"/>
    </source>
</evidence>